<dbReference type="RefSeq" id="WP_047875249.1">
    <property type="nucleotide sequence ID" value="NZ_LDOV01000027.1"/>
</dbReference>
<evidence type="ECO:0000313" key="3">
    <source>
        <dbReference type="Proteomes" id="UP000036426"/>
    </source>
</evidence>
<evidence type="ECO:0000313" key="2">
    <source>
        <dbReference type="EMBL" id="KLU99791.1"/>
    </source>
</evidence>
<evidence type="ECO:0000256" key="1">
    <source>
        <dbReference type="SAM" id="Phobius"/>
    </source>
</evidence>
<comment type="caution">
    <text evidence="2">The sequence shown here is derived from an EMBL/GenBank/DDBJ whole genome shotgun (WGS) entry which is preliminary data.</text>
</comment>
<dbReference type="AlphaFoldDB" id="A0A0J1JDV2"/>
<organism evidence="2 3">
    <name type="scientific">Photobacterium aphoticum</name>
    <dbReference type="NCBI Taxonomy" id="754436"/>
    <lineage>
        <taxon>Bacteria</taxon>
        <taxon>Pseudomonadati</taxon>
        <taxon>Pseudomonadota</taxon>
        <taxon>Gammaproteobacteria</taxon>
        <taxon>Vibrionales</taxon>
        <taxon>Vibrionaceae</taxon>
        <taxon>Photobacterium</taxon>
    </lineage>
</organism>
<sequence>MSDVKRISREKFTSSLIVMALVSLCAAGLSIYHYQEALLIYFDDERVLTYVLAGCAGGMALILALGVIRGILVLKGVIKTDIEFIN</sequence>
<keyword evidence="3" id="KW-1185">Reference proteome</keyword>
<feature type="transmembrane region" description="Helical" evidence="1">
    <location>
        <begin position="47"/>
        <end position="72"/>
    </location>
</feature>
<keyword evidence="1" id="KW-1133">Transmembrane helix</keyword>
<dbReference type="EMBL" id="LDOV01000027">
    <property type="protein sequence ID" value="KLU99791.1"/>
    <property type="molecule type" value="Genomic_DNA"/>
</dbReference>
<gene>
    <name evidence="2" type="ORF">ABT58_15045</name>
</gene>
<protein>
    <submittedName>
        <fullName evidence="2">Uncharacterized protein</fullName>
    </submittedName>
</protein>
<dbReference type="PATRIC" id="fig|754436.4.peg.3187"/>
<name>A0A0J1JDV2_9GAMM</name>
<proteinExistence type="predicted"/>
<keyword evidence="1" id="KW-0812">Transmembrane</keyword>
<accession>A0A0J1JDV2</accession>
<feature type="transmembrane region" description="Helical" evidence="1">
    <location>
        <begin position="12"/>
        <end position="35"/>
    </location>
</feature>
<dbReference type="Proteomes" id="UP000036426">
    <property type="component" value="Unassembled WGS sequence"/>
</dbReference>
<keyword evidence="1" id="KW-0472">Membrane</keyword>
<reference evidence="2 3" key="1">
    <citation type="submission" date="2015-05" db="EMBL/GenBank/DDBJ databases">
        <title>Photobacterium galathea sp. nov.</title>
        <authorList>
            <person name="Machado H."/>
            <person name="Gram L."/>
        </authorList>
    </citation>
    <scope>NUCLEOTIDE SEQUENCE [LARGE SCALE GENOMIC DNA]</scope>
    <source>
        <strain evidence="2 3">DSM 25995</strain>
    </source>
</reference>